<name>A0AAE3FMR6_9CREN</name>
<organism evidence="2">
    <name type="scientific">Candidatus Aramenus sulfurataquae</name>
    <dbReference type="NCBI Taxonomy" id="1326980"/>
    <lineage>
        <taxon>Archaea</taxon>
        <taxon>Thermoproteota</taxon>
        <taxon>Thermoprotei</taxon>
        <taxon>Sulfolobales</taxon>
        <taxon>Sulfolobaceae</taxon>
        <taxon>Candidatus Aramenus</taxon>
    </lineage>
</organism>
<gene>
    <name evidence="2" type="ORF">TQ35_010020</name>
</gene>
<evidence type="ECO:0000313" key="2">
    <source>
        <dbReference type="EMBL" id="MCL7344893.1"/>
    </source>
</evidence>
<dbReference type="AlphaFoldDB" id="A0AAE3FMR6"/>
<dbReference type="InterPro" id="IPR029044">
    <property type="entry name" value="Nucleotide-diphossugar_trans"/>
</dbReference>
<dbReference type="SUPFAM" id="SSF53448">
    <property type="entry name" value="Nucleotide-diphospho-sugar transferases"/>
    <property type="match status" value="1"/>
</dbReference>
<dbReference type="InterPro" id="IPR001173">
    <property type="entry name" value="Glyco_trans_2-like"/>
</dbReference>
<proteinExistence type="predicted"/>
<feature type="non-terminal residue" evidence="2">
    <location>
        <position position="222"/>
    </location>
</feature>
<evidence type="ECO:0000259" key="1">
    <source>
        <dbReference type="Pfam" id="PF00535"/>
    </source>
</evidence>
<dbReference type="EMBL" id="JZWS02000065">
    <property type="protein sequence ID" value="MCL7344893.1"/>
    <property type="molecule type" value="Genomic_DNA"/>
</dbReference>
<feature type="domain" description="Glycosyltransferase 2-like" evidence="1">
    <location>
        <begin position="53"/>
        <end position="132"/>
    </location>
</feature>
<dbReference type="Pfam" id="PF00535">
    <property type="entry name" value="Glycos_transf_2"/>
    <property type="match status" value="1"/>
</dbReference>
<dbReference type="Gene3D" id="3.90.550.10">
    <property type="entry name" value="Spore Coat Polysaccharide Biosynthesis Protein SpsA, Chain A"/>
    <property type="match status" value="1"/>
</dbReference>
<sequence length="222" mass="25514">MNVSIAIPTLCRPSLYSLLDRLKRYKDAEVILIYKGELRTKDYNKAIEQKDGYYEEALNIALREASSPLLLVTDDDAIPSEHWVEDHVRFHEEHQRIGVLTGRVVGRKWKNYPNALFQRLSHTIYMEEYCAKFKEYTGFLTKTGLSVDRREHVGNEKTLAIAGVNMSIKREVYQGLQLPEYSLRGSYNESVIALHAIRKGFDAFYFSGGEVFHGGEESLSRS</sequence>
<reference evidence="2" key="1">
    <citation type="submission" date="2022-05" db="EMBL/GenBank/DDBJ databases">
        <title>Metagenome Sequencing of an Archaeal-Dominated Microbial Community from a Hot Spring at the Los Azufres Geothermal Field, Mexico.</title>
        <authorList>
            <person name="Marin-Paredes R."/>
            <person name="Martinez-Romero E."/>
            <person name="Servin-Garciduenas L.E."/>
        </authorList>
    </citation>
    <scope>NUCLEOTIDE SEQUENCE</scope>
    <source>
        <strain evidence="2">AZ1-454</strain>
    </source>
</reference>
<protein>
    <submittedName>
        <fullName evidence="2">Glycosyltransferase</fullName>
    </submittedName>
</protein>
<dbReference type="CDD" id="cd00761">
    <property type="entry name" value="Glyco_tranf_GTA_type"/>
    <property type="match status" value="1"/>
</dbReference>
<comment type="caution">
    <text evidence="2">The sequence shown here is derived from an EMBL/GenBank/DDBJ whole genome shotgun (WGS) entry which is preliminary data.</text>
</comment>
<accession>A0AAE3FMR6</accession>